<evidence type="ECO:0000313" key="3">
    <source>
        <dbReference type="RefSeq" id="XP_025422938.1"/>
    </source>
</evidence>
<dbReference type="Proteomes" id="UP000694846">
    <property type="component" value="Unplaced"/>
</dbReference>
<dbReference type="SUPFAM" id="SSF81383">
    <property type="entry name" value="F-box domain"/>
    <property type="match status" value="1"/>
</dbReference>
<evidence type="ECO:0000313" key="5">
    <source>
        <dbReference type="RefSeq" id="XP_025422947.1"/>
    </source>
</evidence>
<sequence length="261" mass="30080">MADNTYRKSFCVGNYESFFTTSTSCKTKNDSFYNNTLIYHSTSNNLSSGETISFDQSLDLGVLQLFSTTNSLTFDYTTGKLNDTTTSEDSIVLTSLPCTFQESQKKSKKISDLHSHLQMQISRINTSLKNNAHQHLKSKNSNLQKMVYHKRINLEGQKKVDFMYYLAKRHHFFPVTEKIFSFLYGKDIVKISSVSKVWYNVVKYSPLAKKKKESYLKYMESVKENIGYFKILHSSRSNRRILADIGNIVQPPSRVNGEPIY</sequence>
<keyword evidence="1" id="KW-1185">Reference proteome</keyword>
<organism evidence="1 4">
    <name type="scientific">Sipha flava</name>
    <name type="common">yellow sugarcane aphid</name>
    <dbReference type="NCBI Taxonomy" id="143950"/>
    <lineage>
        <taxon>Eukaryota</taxon>
        <taxon>Metazoa</taxon>
        <taxon>Ecdysozoa</taxon>
        <taxon>Arthropoda</taxon>
        <taxon>Hexapoda</taxon>
        <taxon>Insecta</taxon>
        <taxon>Pterygota</taxon>
        <taxon>Neoptera</taxon>
        <taxon>Paraneoptera</taxon>
        <taxon>Hemiptera</taxon>
        <taxon>Sternorrhyncha</taxon>
        <taxon>Aphidomorpha</taxon>
        <taxon>Aphidoidea</taxon>
        <taxon>Aphididae</taxon>
        <taxon>Sipha</taxon>
    </lineage>
</organism>
<evidence type="ECO:0000313" key="1">
    <source>
        <dbReference type="Proteomes" id="UP000694846"/>
    </source>
</evidence>
<protein>
    <submittedName>
        <fullName evidence="2 3">Uncharacterized protein LOC112692467</fullName>
    </submittedName>
</protein>
<dbReference type="InterPro" id="IPR036047">
    <property type="entry name" value="F-box-like_dom_sf"/>
</dbReference>
<dbReference type="GeneID" id="112692467"/>
<dbReference type="AlphaFoldDB" id="A0A8B8GI71"/>
<dbReference type="RefSeq" id="XP_025422938.1">
    <property type="nucleotide sequence ID" value="XM_025567153.1"/>
</dbReference>
<dbReference type="RefSeq" id="XP_025422947.1">
    <property type="nucleotide sequence ID" value="XM_025567162.1"/>
</dbReference>
<dbReference type="RefSeq" id="XP_025422939.1">
    <property type="nucleotide sequence ID" value="XM_025567154.1"/>
</dbReference>
<dbReference type="OrthoDB" id="6604299at2759"/>
<evidence type="ECO:0000313" key="2">
    <source>
        <dbReference type="RefSeq" id="XP_025422930.1"/>
    </source>
</evidence>
<gene>
    <name evidence="2 3 4 5" type="primary">LOC112692467</name>
</gene>
<evidence type="ECO:0000313" key="4">
    <source>
        <dbReference type="RefSeq" id="XP_025422939.1"/>
    </source>
</evidence>
<reference evidence="2 3" key="1">
    <citation type="submission" date="2025-04" db="UniProtKB">
        <authorList>
            <consortium name="RefSeq"/>
        </authorList>
    </citation>
    <scope>IDENTIFICATION</scope>
    <source>
        <tissue evidence="2 3">Whole body</tissue>
    </source>
</reference>
<accession>A0A8B8GI71</accession>
<dbReference type="RefSeq" id="XP_025422930.1">
    <property type="nucleotide sequence ID" value="XM_025567145.1"/>
</dbReference>
<proteinExistence type="predicted"/>
<name>A0A8B8GI71_9HEMI</name>